<dbReference type="Pfam" id="PF13155">
    <property type="entry name" value="Toprim_2"/>
    <property type="match status" value="1"/>
</dbReference>
<dbReference type="Gene3D" id="3.40.1360.10">
    <property type="match status" value="1"/>
</dbReference>
<name>A0A7G9WJL9_9FIRM</name>
<dbReference type="SUPFAM" id="SSF57783">
    <property type="entry name" value="Zinc beta-ribbon"/>
    <property type="match status" value="1"/>
</dbReference>
<sequence length="412" mass="46677">MAVSRKTGKLYYTDEEKEAALRNNNALEYALSHNYNLVRLGNSYYLKEHDSMVFKPDGSWFWNSQGKSGRALDFLIEYEGYSYTDAILELAGAQELPAPKRQAIEQSVKDLEKPKPFILPEKAANYRRMFAYLVKSRGIDHELVSQLEKENKIYQGITYAHFDIAGYDGHGQAWYTVKERFADKFKDVPLQKITLYNRNLEGAHIVSAIPAHIVHDFVRSKQTLAYQNVVMVGYTPQKQPYYASLRAMAGKYKVDVTGSHKEYGFTINENANSNTVCVFESPIEAMSYWSMCKELHSPRVSCPMISLGGVSTSYALKQFLQDHPQIQSIITGLNMDTAENGHNVAAGQLATDRIRQELGSKYHISVHKPNLNDWNDVLVNYRNNLAAITQQLQPARSAPVIHHTQQRGGPSL</sequence>
<keyword evidence="2" id="KW-1185">Reference proteome</keyword>
<dbReference type="AlphaFoldDB" id="A0A7G9WJL9"/>
<evidence type="ECO:0000313" key="2">
    <source>
        <dbReference type="Proteomes" id="UP000516046"/>
    </source>
</evidence>
<organism evidence="1 2">
    <name type="scientific">Caproicibacterium amylolyticum</name>
    <dbReference type="NCBI Taxonomy" id="2766537"/>
    <lineage>
        <taxon>Bacteria</taxon>
        <taxon>Bacillati</taxon>
        <taxon>Bacillota</taxon>
        <taxon>Clostridia</taxon>
        <taxon>Eubacteriales</taxon>
        <taxon>Oscillospiraceae</taxon>
        <taxon>Caproicibacterium</taxon>
    </lineage>
</organism>
<evidence type="ECO:0000313" key="1">
    <source>
        <dbReference type="EMBL" id="QNO18881.1"/>
    </source>
</evidence>
<dbReference type="RefSeq" id="WP_212507950.1">
    <property type="nucleotide sequence ID" value="NZ_CP060696.1"/>
</dbReference>
<accession>A0A7G9WJL9</accession>
<dbReference type="Proteomes" id="UP000516046">
    <property type="component" value="Chromosome"/>
</dbReference>
<dbReference type="EMBL" id="CP060696">
    <property type="protein sequence ID" value="QNO18881.1"/>
    <property type="molecule type" value="Genomic_DNA"/>
</dbReference>
<dbReference type="KEGG" id="caml:H6X83_04430"/>
<reference evidence="1 2" key="1">
    <citation type="submission" date="2020-08" db="EMBL/GenBank/DDBJ databases">
        <authorList>
            <person name="Ren C."/>
            <person name="Gu Y."/>
            <person name="Xu Y."/>
        </authorList>
    </citation>
    <scope>NUCLEOTIDE SEQUENCE [LARGE SCALE GENOMIC DNA]</scope>
    <source>
        <strain evidence="1 2">LBM18003</strain>
    </source>
</reference>
<gene>
    <name evidence="1" type="ORF">H6X83_04430</name>
</gene>
<proteinExistence type="predicted"/>
<protein>
    <submittedName>
        <fullName evidence="1">Toprim domain-containing protein</fullName>
    </submittedName>
</protein>